<proteinExistence type="predicted"/>
<dbReference type="NCBIfam" id="TIGR02589">
    <property type="entry name" value="cas_Csd2"/>
    <property type="match status" value="1"/>
</dbReference>
<protein>
    <submittedName>
        <fullName evidence="1">Type I-C CRISPR-associated protein Cas7/Csd2</fullName>
    </submittedName>
</protein>
<dbReference type="InterPro" id="IPR013418">
    <property type="entry name" value="CRISPR-assoc_prot_Cas7/Csd2"/>
</dbReference>
<dbReference type="InterPro" id="IPR006482">
    <property type="entry name" value="Cas7_Csh2/Csh2"/>
</dbReference>
<dbReference type="Proteomes" id="UP000297668">
    <property type="component" value="Unassembled WGS sequence"/>
</dbReference>
<name>A0A4Y9FCY6_9DEIN</name>
<dbReference type="EMBL" id="SJZF01000008">
    <property type="protein sequence ID" value="TFU26490.1"/>
    <property type="molecule type" value="Genomic_DNA"/>
</dbReference>
<accession>A0A4Y9FCY6</accession>
<dbReference type="GO" id="GO:0043571">
    <property type="term" value="P:maintenance of CRISPR repeat elements"/>
    <property type="evidence" value="ECO:0007669"/>
    <property type="project" value="InterPro"/>
</dbReference>
<reference evidence="1 2" key="1">
    <citation type="submission" date="2019-03" db="EMBL/GenBank/DDBJ databases">
        <title>Thermus tengchongensis species for the arsenic transformation mechanism.</title>
        <authorList>
            <person name="Yuan G.C."/>
        </authorList>
    </citation>
    <scope>NUCLEOTIDE SEQUENCE [LARGE SCALE GENOMIC DNA]</scope>
    <source>
        <strain evidence="1 2">15W</strain>
    </source>
</reference>
<dbReference type="AlphaFoldDB" id="A0A4Y9FCY6"/>
<organism evidence="1 2">
    <name type="scientific">Thermus tengchongensis</name>
    <dbReference type="NCBI Taxonomy" id="1214928"/>
    <lineage>
        <taxon>Bacteria</taxon>
        <taxon>Thermotogati</taxon>
        <taxon>Deinococcota</taxon>
        <taxon>Deinococci</taxon>
        <taxon>Thermales</taxon>
        <taxon>Thermaceae</taxon>
        <taxon>Thermus</taxon>
    </lineage>
</organism>
<dbReference type="Pfam" id="PF05107">
    <property type="entry name" value="Cas_Cas7"/>
    <property type="match status" value="1"/>
</dbReference>
<sequence>MADIHLDPKKRHDFVLLFDVWQGNPNGDPDAGNLPRVDPETMHGVVTDVALKRKVRDYAQKVLGLPIFIQSRVALNTLIKQAAEEKGIQADKKRASEDLRREMCRRYYDIRLFGAVLSTGDYNAGQVRGPVQLTFARSIDPVFPWDVPITRQARTSEERMETGTTEMGRKPLVPYGLYRAFGFFSPYLAEDTGVDRGDLEAFWEAMTHLFTEDRSASRGLMAVRGLAVFTHENPKGNAPAHRLFDLVRVERREGVGAPRAFADYRVVAPEAGPLEGFPGVHLTWLVRPETLEVLTPHGG</sequence>
<comment type="caution">
    <text evidence="1">The sequence shown here is derived from an EMBL/GenBank/DDBJ whole genome shotgun (WGS) entry which is preliminary data.</text>
</comment>
<evidence type="ECO:0000313" key="1">
    <source>
        <dbReference type="EMBL" id="TFU26490.1"/>
    </source>
</evidence>
<gene>
    <name evidence="1" type="primary">cas7c</name>
    <name evidence="1" type="ORF">E0687_05625</name>
</gene>
<dbReference type="NCBIfam" id="TIGR01595">
    <property type="entry name" value="cas_CT1132"/>
    <property type="match status" value="1"/>
</dbReference>
<evidence type="ECO:0000313" key="2">
    <source>
        <dbReference type="Proteomes" id="UP000297668"/>
    </source>
</evidence>
<dbReference type="RefSeq" id="WP_135260057.1">
    <property type="nucleotide sequence ID" value="NZ_SJZF01000008.1"/>
</dbReference>